<feature type="signal peptide" evidence="2">
    <location>
        <begin position="1"/>
        <end position="28"/>
    </location>
</feature>
<reference evidence="3 4" key="1">
    <citation type="journal article" date="2015" name="Int. J. Syst. Evol. Microbiol.">
        <title>Amycolatopsis rhabdoformis sp. nov., an actinomycete isolated from a tropical forest soil.</title>
        <authorList>
            <person name="Souza W.R."/>
            <person name="Silva R.E."/>
            <person name="Goodfellow M."/>
            <person name="Busarakam K."/>
            <person name="Figueiro F.S."/>
            <person name="Ferreira D."/>
            <person name="Rodrigues-Filho E."/>
            <person name="Moraes L.A.B."/>
            <person name="Zucchi T.D."/>
        </authorList>
    </citation>
    <scope>NUCLEOTIDE SEQUENCE [LARGE SCALE GENOMIC DNA]</scope>
    <source>
        <strain evidence="3 4">NCIMB 14900</strain>
    </source>
</reference>
<dbReference type="PANTHER" id="PTHR31836:SF28">
    <property type="entry name" value="SRCR DOMAIN-CONTAINING PROTEIN-RELATED"/>
    <property type="match status" value="1"/>
</dbReference>
<evidence type="ECO:0000313" key="3">
    <source>
        <dbReference type="EMBL" id="WSE28152.1"/>
    </source>
</evidence>
<protein>
    <submittedName>
        <fullName evidence="3">RlpA-like double-psi beta-barrel domain-containing protein</fullName>
    </submittedName>
</protein>
<dbReference type="PANTHER" id="PTHR31836">
    <property type="match status" value="1"/>
</dbReference>
<evidence type="ECO:0000256" key="1">
    <source>
        <dbReference type="ARBA" id="ARBA00022729"/>
    </source>
</evidence>
<organism evidence="3 4">
    <name type="scientific">Amycolatopsis rhabdoformis</name>
    <dbReference type="NCBI Taxonomy" id="1448059"/>
    <lineage>
        <taxon>Bacteria</taxon>
        <taxon>Bacillati</taxon>
        <taxon>Actinomycetota</taxon>
        <taxon>Actinomycetes</taxon>
        <taxon>Pseudonocardiales</taxon>
        <taxon>Pseudonocardiaceae</taxon>
        <taxon>Amycolatopsis</taxon>
    </lineage>
</organism>
<dbReference type="EMBL" id="CP142149">
    <property type="protein sequence ID" value="WSE28152.1"/>
    <property type="molecule type" value="Genomic_DNA"/>
</dbReference>
<dbReference type="InterPro" id="IPR036908">
    <property type="entry name" value="RlpA-like_sf"/>
</dbReference>
<dbReference type="Proteomes" id="UP001330812">
    <property type="component" value="Chromosome"/>
</dbReference>
<keyword evidence="4" id="KW-1185">Reference proteome</keyword>
<name>A0ABZ1I172_9PSEU</name>
<accession>A0ABZ1I172</accession>
<evidence type="ECO:0000256" key="2">
    <source>
        <dbReference type="SAM" id="SignalP"/>
    </source>
</evidence>
<keyword evidence="1 2" id="KW-0732">Signal</keyword>
<proteinExistence type="predicted"/>
<gene>
    <name evidence="3" type="ORF">VSH64_35700</name>
</gene>
<dbReference type="Gene3D" id="2.40.40.10">
    <property type="entry name" value="RlpA-like domain"/>
    <property type="match status" value="1"/>
</dbReference>
<dbReference type="CDD" id="cd22191">
    <property type="entry name" value="DPBB_RlpA_EXP_N-like"/>
    <property type="match status" value="1"/>
</dbReference>
<evidence type="ECO:0000313" key="4">
    <source>
        <dbReference type="Proteomes" id="UP001330812"/>
    </source>
</evidence>
<dbReference type="RefSeq" id="WP_326567154.1">
    <property type="nucleotide sequence ID" value="NZ_CP142149.1"/>
</dbReference>
<dbReference type="InterPro" id="IPR051477">
    <property type="entry name" value="Expansin_CellWall"/>
</dbReference>
<dbReference type="SUPFAM" id="SSF50685">
    <property type="entry name" value="Barwin-like endoglucanases"/>
    <property type="match status" value="1"/>
</dbReference>
<feature type="chain" id="PRO_5046213022" evidence="2">
    <location>
        <begin position="29"/>
        <end position="147"/>
    </location>
</feature>
<sequence>MKRVLAGGGKWAAGVAVLLALTAPGASAGVQHLAQTVYSGRTTWYPSDTGPDACTGKNHRDSDFYVALNVRQFGDGSRACGRQLRVDYSGKSITVTVVDECATCAGSGQLDLTRGAFEVLAGNADVGAIYTTWSFTDEGDDPPPARR</sequence>